<dbReference type="AlphaFoldDB" id="A0AAQ3R7L6"/>
<evidence type="ECO:0000313" key="2">
    <source>
        <dbReference type="EMBL" id="WPH04476.1"/>
    </source>
</evidence>
<protein>
    <submittedName>
        <fullName evidence="2">Uncharacterized protein</fullName>
    </submittedName>
</protein>
<proteinExistence type="predicted"/>
<dbReference type="EMBL" id="CP138592">
    <property type="protein sequence ID" value="WPH04476.1"/>
    <property type="molecule type" value="Genomic_DNA"/>
</dbReference>
<feature type="compositionally biased region" description="Basic and acidic residues" evidence="1">
    <location>
        <begin position="572"/>
        <end position="584"/>
    </location>
</feature>
<gene>
    <name evidence="2" type="ORF">R9X50_00736700</name>
</gene>
<sequence>MQTLWSRALQAKVACRCPQCTPRVHGVGKRATTSATGQTPRYATSATLWYSGIFAAAATYDVAAKKRRREQWDNAIAGMKEELGQPPYEQSQQNISRHDEKSNEATTVEDALRFHAETSITGERGPSWSNNPRHWFKKADSNETPRVPINTGPEWTCDTYNMQPANSIYATEHRKERAEATRWTPKKQEAVMLSCDRLQLRILLHLNRRGVLEEALESVPEDYRVKMPKSKEALEAAVAIKVKGLNRLREFDQYLSGYHRLVEDQPLTEYRQDNDGIFFDTTKELNRALQQLFVRHETGELSRTALLAKVAYNLGISTAPPTVHTLNTLISGLSGTKDTKDSIVVDNVIRTLRETHIRPNEGTIEAVQRHFISTNKEEKFKHWLNLMRGERGGLALARPDITINKKGESRLIRVPDKEDGKPDKIVQLPMPTPGVLNAVVEGILKFSGFDEAIRTCEALKAEGWGLGIDGMVSLLSDRADYADWEAGSAVWSQIIALRAKEVRRNFRKGRMMQRHERIPVQAYAAMLRLCHMSNNDDMYQRVLSQATSLDKHAKEDVMEQVRAQEHENRVAEWKVKQRAAERSKSMSRVSKQPQPRYDFDLAGTFGAETQQHPSAPGP</sequence>
<dbReference type="InterPro" id="IPR011990">
    <property type="entry name" value="TPR-like_helical_dom_sf"/>
</dbReference>
<feature type="compositionally biased region" description="Polar residues" evidence="1">
    <location>
        <begin position="607"/>
        <end position="618"/>
    </location>
</feature>
<dbReference type="Proteomes" id="UP001303373">
    <property type="component" value="Chromosome 13"/>
</dbReference>
<feature type="region of interest" description="Disordered" evidence="1">
    <location>
        <begin position="79"/>
        <end position="103"/>
    </location>
</feature>
<accession>A0AAQ3R7L6</accession>
<name>A0AAQ3R7L6_9PEZI</name>
<feature type="region of interest" description="Disordered" evidence="1">
    <location>
        <begin position="572"/>
        <end position="618"/>
    </location>
</feature>
<reference evidence="2 3" key="1">
    <citation type="submission" date="2023-11" db="EMBL/GenBank/DDBJ databases">
        <title>An acidophilic fungus is an integral part of prey digestion in a carnivorous sundew plant.</title>
        <authorList>
            <person name="Tsai I.J."/>
        </authorList>
    </citation>
    <scope>NUCLEOTIDE SEQUENCE [LARGE SCALE GENOMIC DNA]</scope>
    <source>
        <strain evidence="2">169a</strain>
    </source>
</reference>
<dbReference type="Gene3D" id="1.25.40.10">
    <property type="entry name" value="Tetratricopeptide repeat domain"/>
    <property type="match status" value="1"/>
</dbReference>
<evidence type="ECO:0000313" key="3">
    <source>
        <dbReference type="Proteomes" id="UP001303373"/>
    </source>
</evidence>
<evidence type="ECO:0000256" key="1">
    <source>
        <dbReference type="SAM" id="MobiDB-lite"/>
    </source>
</evidence>
<keyword evidence="3" id="KW-1185">Reference proteome</keyword>
<organism evidence="2 3">
    <name type="scientific">Acrodontium crateriforme</name>
    <dbReference type="NCBI Taxonomy" id="150365"/>
    <lineage>
        <taxon>Eukaryota</taxon>
        <taxon>Fungi</taxon>
        <taxon>Dikarya</taxon>
        <taxon>Ascomycota</taxon>
        <taxon>Pezizomycotina</taxon>
        <taxon>Dothideomycetes</taxon>
        <taxon>Dothideomycetidae</taxon>
        <taxon>Mycosphaerellales</taxon>
        <taxon>Teratosphaeriaceae</taxon>
        <taxon>Acrodontium</taxon>
    </lineage>
</organism>